<reference evidence="4 6" key="4">
    <citation type="submission" date="2019-09" db="EMBL/GenBank/DDBJ databases">
        <authorList>
            <person name="Depoorter E."/>
        </authorList>
    </citation>
    <scope>NUCLEOTIDE SEQUENCE [LARGE SCALE GENOMIC DNA]</scope>
    <source>
        <strain evidence="4">LMG 13014</strain>
    </source>
</reference>
<dbReference type="EMBL" id="NKFA01000041">
    <property type="protein sequence ID" value="OXI31970.1"/>
    <property type="molecule type" value="Genomic_DNA"/>
</dbReference>
<dbReference type="PANTHER" id="PTHR30486">
    <property type="entry name" value="TWITCHING MOTILITY PROTEIN PILT"/>
    <property type="match status" value="1"/>
</dbReference>
<dbReference type="GO" id="GO:0016887">
    <property type="term" value="F:ATP hydrolysis activity"/>
    <property type="evidence" value="ECO:0007669"/>
    <property type="project" value="InterPro"/>
</dbReference>
<gene>
    <name evidence="4" type="ORF">BLA13014_07135</name>
    <name evidence="3" type="ORF">CFB84_41355</name>
</gene>
<reference evidence="5" key="2">
    <citation type="submission" date="2017-06" db="EMBL/GenBank/DDBJ databases">
        <authorList>
            <person name="LiPuma J."/>
            <person name="Spilker T."/>
        </authorList>
    </citation>
    <scope>NUCLEOTIDE SEQUENCE [LARGE SCALE GENOMIC DNA]</scope>
    <source>
        <strain evidence="5">AU17325</strain>
    </source>
</reference>
<evidence type="ECO:0000313" key="5">
    <source>
        <dbReference type="Proteomes" id="UP000214600"/>
    </source>
</evidence>
<dbReference type="CDD" id="cd01130">
    <property type="entry name" value="VirB11-like_ATPase"/>
    <property type="match status" value="1"/>
</dbReference>
<dbReference type="InterPro" id="IPR050921">
    <property type="entry name" value="T4SS_GSP_E_ATPase"/>
</dbReference>
<name>A0A228HP79_9BURK</name>
<dbReference type="AlphaFoldDB" id="A0A228HP79"/>
<dbReference type="Gene3D" id="3.30.450.370">
    <property type="match status" value="1"/>
</dbReference>
<dbReference type="Pfam" id="PF00437">
    <property type="entry name" value="T2SSE"/>
    <property type="match status" value="1"/>
</dbReference>
<dbReference type="GeneID" id="99664752"/>
<evidence type="ECO:0000313" key="3">
    <source>
        <dbReference type="EMBL" id="OXI31970.1"/>
    </source>
</evidence>
<reference evidence="3" key="1">
    <citation type="submission" date="2017-06" db="EMBL/GenBank/DDBJ databases">
        <authorList>
            <person name="Kim H.J."/>
            <person name="Triplett B.A."/>
        </authorList>
    </citation>
    <scope>NUCLEOTIDE SEQUENCE [LARGE SCALE GENOMIC DNA]</scope>
    <source>
        <strain evidence="3">AU17325</strain>
    </source>
</reference>
<evidence type="ECO:0000256" key="1">
    <source>
        <dbReference type="ARBA" id="ARBA00006611"/>
    </source>
</evidence>
<evidence type="ECO:0000313" key="6">
    <source>
        <dbReference type="Proteomes" id="UP000494261"/>
    </source>
</evidence>
<protein>
    <submittedName>
        <fullName evidence="3">Pilus assembly protein CpaF</fullName>
    </submittedName>
    <submittedName>
        <fullName evidence="4">Type II secretion system protein E</fullName>
    </submittedName>
</protein>
<feature type="domain" description="Bacterial type II secretion system protein E" evidence="2">
    <location>
        <begin position="29"/>
        <end position="298"/>
    </location>
</feature>
<proteinExistence type="inferred from homology"/>
<dbReference type="SUPFAM" id="SSF52540">
    <property type="entry name" value="P-loop containing nucleoside triphosphate hydrolases"/>
    <property type="match status" value="1"/>
</dbReference>
<dbReference type="OrthoDB" id="9810761at2"/>
<organism evidence="3 5">
    <name type="scientific">Burkholderia aenigmatica</name>
    <dbReference type="NCBI Taxonomy" id="2015348"/>
    <lineage>
        <taxon>Bacteria</taxon>
        <taxon>Pseudomonadati</taxon>
        <taxon>Pseudomonadota</taxon>
        <taxon>Betaproteobacteria</taxon>
        <taxon>Burkholderiales</taxon>
        <taxon>Burkholderiaceae</taxon>
        <taxon>Burkholderia</taxon>
        <taxon>Burkholderia cepacia complex</taxon>
    </lineage>
</organism>
<evidence type="ECO:0000259" key="2">
    <source>
        <dbReference type="Pfam" id="PF00437"/>
    </source>
</evidence>
<evidence type="ECO:0000313" key="4">
    <source>
        <dbReference type="EMBL" id="VWC44179.1"/>
    </source>
</evidence>
<sequence>MSDLKRDGRSSGRNSLLEMVMNCLGTIREWLDDVTVTDIMINRPDDVWVQQGGKKFCSGAKISTAQIEAAITLLASNSDIQVSNESADAIVSTKLPGFRVEATLPPVAVDGPTIAFRRNNMIVKAMSEWVEQGALPQEVADILVDTVRRRLGVAIVGGTGSGKTTFANTLLGCFPPDDRIITIEQVPELVVKSPNNVRLQINPQLKVTAKRLLESVLRQNPDRIVLGEARGAEANDLLQAANTGHEGPLVTLHANNGAEGLTRFEDMVAQSADAPDSREGIQARIASAFQVMVFMKLVGDDRIVAEVVKVDGFDRQSKEYKTTLIYRSSRYETFDVPMLGGDQGELARAA</sequence>
<accession>A0A228HP79</accession>
<dbReference type="Proteomes" id="UP000494261">
    <property type="component" value="Unassembled WGS sequence"/>
</dbReference>
<dbReference type="EMBL" id="CABVQC010000076">
    <property type="protein sequence ID" value="VWC44179.1"/>
    <property type="molecule type" value="Genomic_DNA"/>
</dbReference>
<dbReference type="Gene3D" id="3.40.50.300">
    <property type="entry name" value="P-loop containing nucleotide triphosphate hydrolases"/>
    <property type="match status" value="1"/>
</dbReference>
<reference evidence="3 5" key="3">
    <citation type="submission" date="2017-08" db="EMBL/GenBank/DDBJ databases">
        <title>WGS of novel Burkholderia cepaca complex species.</title>
        <authorList>
            <person name="Lipuma J."/>
            <person name="Spilker T."/>
        </authorList>
    </citation>
    <scope>NUCLEOTIDE SEQUENCE [LARGE SCALE GENOMIC DNA]</scope>
    <source>
        <strain evidence="3 5">AU17325</strain>
    </source>
</reference>
<dbReference type="Proteomes" id="UP000214600">
    <property type="component" value="Unassembled WGS sequence"/>
</dbReference>
<dbReference type="InterPro" id="IPR027417">
    <property type="entry name" value="P-loop_NTPase"/>
</dbReference>
<dbReference type="InterPro" id="IPR001482">
    <property type="entry name" value="T2SS/T4SS_dom"/>
</dbReference>
<dbReference type="PANTHER" id="PTHR30486:SF6">
    <property type="entry name" value="TYPE IV PILUS RETRACTATION ATPASE PILT"/>
    <property type="match status" value="1"/>
</dbReference>
<dbReference type="RefSeq" id="WP_089454651.1">
    <property type="nucleotide sequence ID" value="NZ_CABVQC010000076.1"/>
</dbReference>
<comment type="similarity">
    <text evidence="1">Belongs to the GSP E family.</text>
</comment>
<accession>A0A6P2S789</accession>